<sequence>MLPRASRLASASCLRLRVNTPRPRNYSSNSDNTDTIESILSKPTWSVRSLLPDPTTKPAPSVTPAQLRHLLRLSALPQPSSPEEEQQMIDTLESQIHFVKEIQKVDTTGVEPLQSIRDESPEAVKENTIGLERLREAMAKERVVGRNKKIQRVEGERNERPDGDAWDGNALGYAGKTKGSAFGSAPKQESKQDDQSLTTILNRSQRADLTVLIAQIAQRMRDLAEETFKTPDPQKPKTASDNLIDLDGDDGGWDWDSDKDEKTKKAKADRARTEYVPTNEDAKEEAALLTQFDDWRDSVLLRVGEVVNKDAEDDEGDSLQGAEPESPHEDDDGDRTWKRLAKVYPPVETPLIKLPKPKRLLILHSLLLLLLSLEHYNARSRVLMLFTASSLGIGIKTLNQDEVKVARGLLDAALQLSASGEAQSPSRDDSSRKWKVGIASVAGAVLIGVTGGLAAPFIAAGLGTVMGGLGLGATAAAGYLGALAGSGVIVGGLFGAYGGKMTGRMVDKYAREVDDFAFLPIHGSQKRTENERDAAKDDHRLRVTIGVSGWLTEESNFYVPWRVIGSDSEVFGLRWETEALMDLGNAMDYLVTTAAWTAGGQILSKTFLGGLLSAMILPLGLLKIARIADNPFSVAKARADKAGEVLADALISKVQGERTVTLIGYSLGSRVIYSCLQSLAKRQAYGLVDSAVLMGSPTPSDAPDWRRLRRVVNGRLINVYSENDSVLAFLYRTSSLQYGVAGLQPIENVPGVENLDVSDIISGHLRYQFLLGRILRTLALESINARELAREEAALAAKDKKQEQQRIQNERKAGIEGDKEAARKKLESGEIAEEEERKILEAEENRPRLPRRPARVPTGKSGSGEALDKTAGGQERQVQAAKETPRQIPRRPVRAPVEHSDEEPPSRITMIDDDEEQTQPSVKMTREAAELPPWHKFESSNAPEDKKQTRSGIQVAQEPAELPPWHKFESSDTAKGKVHPQSGIKVAQEPAELPPWHKFESSNIAESEERKTHSVENRHRLPRRPVPAPASAEQSDEEPSFGIKMIDNDD</sequence>
<feature type="compositionally biased region" description="Basic and acidic residues" evidence="6">
    <location>
        <begin position="835"/>
        <end position="847"/>
    </location>
</feature>
<keyword evidence="5 7" id="KW-0472">Membrane</keyword>
<dbReference type="SUPFAM" id="SSF53474">
    <property type="entry name" value="alpha/beta-Hydrolases"/>
    <property type="match status" value="1"/>
</dbReference>
<feature type="domain" description="Glutamyl-tRNA amidotransferase complex subunit Gta3" evidence="8">
    <location>
        <begin position="56"/>
        <end position="113"/>
    </location>
</feature>
<evidence type="ECO:0000256" key="3">
    <source>
        <dbReference type="ARBA" id="ARBA00022692"/>
    </source>
</evidence>
<dbReference type="Pfam" id="PF20978">
    <property type="entry name" value="Gta3"/>
    <property type="match status" value="1"/>
</dbReference>
<feature type="region of interest" description="Disordered" evidence="6">
    <location>
        <begin position="310"/>
        <end position="335"/>
    </location>
</feature>
<feature type="transmembrane region" description="Helical" evidence="7">
    <location>
        <begin position="436"/>
        <end position="459"/>
    </location>
</feature>
<feature type="compositionally biased region" description="Basic and acidic residues" evidence="6">
    <location>
        <begin position="152"/>
        <end position="163"/>
    </location>
</feature>
<dbReference type="InterPro" id="IPR007941">
    <property type="entry name" value="DUF726"/>
</dbReference>
<name>A0ABR4G7J7_9EURO</name>
<dbReference type="Pfam" id="PF05277">
    <property type="entry name" value="DUF726"/>
    <property type="match status" value="1"/>
</dbReference>
<dbReference type="SUPFAM" id="SSF141000">
    <property type="entry name" value="Glu-tRNAGln amidotransferase C subunit"/>
    <property type="match status" value="1"/>
</dbReference>
<keyword evidence="4 7" id="KW-1133">Transmembrane helix</keyword>
<reference evidence="9 10" key="1">
    <citation type="submission" date="2024-07" db="EMBL/GenBank/DDBJ databases">
        <title>Section-level genome sequencing and comparative genomics of Aspergillus sections Usti and Cavernicolus.</title>
        <authorList>
            <consortium name="Lawrence Berkeley National Laboratory"/>
            <person name="Nybo J.L."/>
            <person name="Vesth T.C."/>
            <person name="Theobald S."/>
            <person name="Frisvad J.C."/>
            <person name="Larsen T.O."/>
            <person name="Kjaerboelling I."/>
            <person name="Rothschild-Mancinelli K."/>
            <person name="Lyhne E.K."/>
            <person name="Kogle M.E."/>
            <person name="Barry K."/>
            <person name="Clum A."/>
            <person name="Na H."/>
            <person name="Ledsgaard L."/>
            <person name="Lin J."/>
            <person name="Lipzen A."/>
            <person name="Kuo A."/>
            <person name="Riley R."/>
            <person name="Mondo S."/>
            <person name="Labutti K."/>
            <person name="Haridas S."/>
            <person name="Pangalinan J."/>
            <person name="Salamov A.A."/>
            <person name="Simmons B.A."/>
            <person name="Magnuson J.K."/>
            <person name="Chen J."/>
            <person name="Drula E."/>
            <person name="Henrissat B."/>
            <person name="Wiebenga A."/>
            <person name="Lubbers R.J."/>
            <person name="Gomes A.C."/>
            <person name="Makela M.R."/>
            <person name="Stajich J."/>
            <person name="Grigoriev I.V."/>
            <person name="Mortensen U.H."/>
            <person name="De Vries R.P."/>
            <person name="Baker S.E."/>
            <person name="Andersen M.R."/>
        </authorList>
    </citation>
    <scope>NUCLEOTIDE SEQUENCE [LARGE SCALE GENOMIC DNA]</scope>
    <source>
        <strain evidence="9 10">CBS 209.92</strain>
    </source>
</reference>
<feature type="transmembrane region" description="Helical" evidence="7">
    <location>
        <begin position="479"/>
        <end position="499"/>
    </location>
</feature>
<feature type="compositionally biased region" description="Basic and acidic residues" evidence="6">
    <location>
        <begin position="797"/>
        <end position="828"/>
    </location>
</feature>
<feature type="compositionally biased region" description="Basic and acidic residues" evidence="6">
    <location>
        <begin position="226"/>
        <end position="235"/>
    </location>
</feature>
<dbReference type="InterPro" id="IPR029058">
    <property type="entry name" value="AB_hydrolase_fold"/>
</dbReference>
<organism evidence="9 10">
    <name type="scientific">Aspergillus keveii</name>
    <dbReference type="NCBI Taxonomy" id="714993"/>
    <lineage>
        <taxon>Eukaryota</taxon>
        <taxon>Fungi</taxon>
        <taxon>Dikarya</taxon>
        <taxon>Ascomycota</taxon>
        <taxon>Pezizomycotina</taxon>
        <taxon>Eurotiomycetes</taxon>
        <taxon>Eurotiomycetidae</taxon>
        <taxon>Eurotiales</taxon>
        <taxon>Aspergillaceae</taxon>
        <taxon>Aspergillus</taxon>
        <taxon>Aspergillus subgen. Nidulantes</taxon>
    </lineage>
</organism>
<protein>
    <recommendedName>
        <fullName evidence="8">Glutamyl-tRNA amidotransferase complex subunit Gta3 domain-containing protein</fullName>
    </recommendedName>
</protein>
<proteinExistence type="inferred from homology"/>
<feature type="transmembrane region" description="Helical" evidence="7">
    <location>
        <begin position="360"/>
        <end position="376"/>
    </location>
</feature>
<evidence type="ECO:0000256" key="1">
    <source>
        <dbReference type="ARBA" id="ARBA00004141"/>
    </source>
</evidence>
<feature type="compositionally biased region" description="Acidic residues" evidence="6">
    <location>
        <begin position="244"/>
        <end position="258"/>
    </location>
</feature>
<evidence type="ECO:0000256" key="5">
    <source>
        <dbReference type="ARBA" id="ARBA00023136"/>
    </source>
</evidence>
<evidence type="ECO:0000256" key="6">
    <source>
        <dbReference type="SAM" id="MobiDB-lite"/>
    </source>
</evidence>
<comment type="subcellular location">
    <subcellularLocation>
        <location evidence="1">Membrane</location>
        <topology evidence="1">Multi-pass membrane protein</topology>
    </subcellularLocation>
</comment>
<dbReference type="EMBL" id="JBFTWV010000042">
    <property type="protein sequence ID" value="KAL2794654.1"/>
    <property type="molecule type" value="Genomic_DNA"/>
</dbReference>
<evidence type="ECO:0000313" key="9">
    <source>
        <dbReference type="EMBL" id="KAL2794654.1"/>
    </source>
</evidence>
<feature type="compositionally biased region" description="Basic and acidic residues" evidence="6">
    <location>
        <begin position="1007"/>
        <end position="1019"/>
    </location>
</feature>
<dbReference type="InterPro" id="IPR036113">
    <property type="entry name" value="Asp/Glu-ADT_sf_sub_c"/>
</dbReference>
<dbReference type="Proteomes" id="UP001610563">
    <property type="component" value="Unassembled WGS sequence"/>
</dbReference>
<evidence type="ECO:0000313" key="10">
    <source>
        <dbReference type="Proteomes" id="UP001610563"/>
    </source>
</evidence>
<feature type="compositionally biased region" description="Basic and acidic residues" evidence="6">
    <location>
        <begin position="896"/>
        <end position="905"/>
    </location>
</feature>
<dbReference type="InterPro" id="IPR049545">
    <property type="entry name" value="Gta3_dom"/>
</dbReference>
<evidence type="ECO:0000256" key="2">
    <source>
        <dbReference type="ARBA" id="ARBA00009824"/>
    </source>
</evidence>
<evidence type="ECO:0000256" key="4">
    <source>
        <dbReference type="ARBA" id="ARBA00022989"/>
    </source>
</evidence>
<feature type="region of interest" description="Disordered" evidence="6">
    <location>
        <begin position="226"/>
        <end position="278"/>
    </location>
</feature>
<comment type="similarity">
    <text evidence="2">Belongs to the TMCO4 family.</text>
</comment>
<feature type="compositionally biased region" description="Basic and acidic residues" evidence="6">
    <location>
        <begin position="259"/>
        <end position="273"/>
    </location>
</feature>
<feature type="compositionally biased region" description="Basic and acidic residues" evidence="6">
    <location>
        <begin position="964"/>
        <end position="975"/>
    </location>
</feature>
<dbReference type="PANTHER" id="PTHR17920:SF22">
    <property type="entry name" value="DUF726 DOMAIN PROTEIN (AFU_ORTHOLOGUE AFUA_2G12860)"/>
    <property type="match status" value="1"/>
</dbReference>
<feature type="transmembrane region" description="Helical" evidence="7">
    <location>
        <begin position="606"/>
        <end position="625"/>
    </location>
</feature>
<comment type="caution">
    <text evidence="9">The sequence shown here is derived from an EMBL/GenBank/DDBJ whole genome shotgun (WGS) entry which is preliminary data.</text>
</comment>
<accession>A0ABR4G7J7</accession>
<evidence type="ECO:0000259" key="8">
    <source>
        <dbReference type="Pfam" id="PF20978"/>
    </source>
</evidence>
<feature type="compositionally biased region" description="Basic and acidic residues" evidence="6">
    <location>
        <begin position="924"/>
        <end position="948"/>
    </location>
</feature>
<keyword evidence="3 7" id="KW-0812">Transmembrane</keyword>
<evidence type="ECO:0000256" key="7">
    <source>
        <dbReference type="SAM" id="Phobius"/>
    </source>
</evidence>
<keyword evidence="10" id="KW-1185">Reference proteome</keyword>
<dbReference type="PANTHER" id="PTHR17920">
    <property type="entry name" value="TRANSMEMBRANE AND COILED-COIL DOMAIN-CONTAINING PROTEIN 4 TMCO4"/>
    <property type="match status" value="1"/>
</dbReference>
<feature type="region of interest" description="Disordered" evidence="6">
    <location>
        <begin position="152"/>
        <end position="199"/>
    </location>
</feature>
<gene>
    <name evidence="9" type="ORF">BJX66DRAFT_325160</name>
</gene>
<feature type="region of interest" description="Disordered" evidence="6">
    <location>
        <begin position="797"/>
        <end position="1050"/>
    </location>
</feature>